<evidence type="ECO:0000256" key="1">
    <source>
        <dbReference type="SAM" id="Phobius"/>
    </source>
</evidence>
<name>A0A2Z7CNM1_9LAMI</name>
<evidence type="ECO:0000313" key="2">
    <source>
        <dbReference type="EMBL" id="KZV46204.1"/>
    </source>
</evidence>
<accession>A0A2Z7CNM1</accession>
<reference evidence="2 3" key="1">
    <citation type="journal article" date="2015" name="Proc. Natl. Acad. Sci. U.S.A.">
        <title>The resurrection genome of Boea hygrometrica: A blueprint for survival of dehydration.</title>
        <authorList>
            <person name="Xiao L."/>
            <person name="Yang G."/>
            <person name="Zhang L."/>
            <person name="Yang X."/>
            <person name="Zhao S."/>
            <person name="Ji Z."/>
            <person name="Zhou Q."/>
            <person name="Hu M."/>
            <person name="Wang Y."/>
            <person name="Chen M."/>
            <person name="Xu Y."/>
            <person name="Jin H."/>
            <person name="Xiao X."/>
            <person name="Hu G."/>
            <person name="Bao F."/>
            <person name="Hu Y."/>
            <person name="Wan P."/>
            <person name="Li L."/>
            <person name="Deng X."/>
            <person name="Kuang T."/>
            <person name="Xiang C."/>
            <person name="Zhu J.K."/>
            <person name="Oliver M.J."/>
            <person name="He Y."/>
        </authorList>
    </citation>
    <scope>NUCLEOTIDE SEQUENCE [LARGE SCALE GENOMIC DNA]</scope>
    <source>
        <strain evidence="3">cv. XS01</strain>
    </source>
</reference>
<proteinExistence type="predicted"/>
<sequence>MKQKTTQLLQKYHPRAHDKATNRMGNKTQTEQNAREKFEFHVGEDTLHSLQLLFSSSLEQNAREKFEFHVGEDTLHSLQLLFSSSLFSPKPILVTPKPMGVNGIEETMFEFLGSLVGCNLQLLSGVPCIASAFYLMHSFCYFSCSPYWGLTSCPSGAWLFSFFVLLSGNPGFTAGRGFNLAGGAPGGG</sequence>
<organism evidence="2 3">
    <name type="scientific">Dorcoceras hygrometricum</name>
    <dbReference type="NCBI Taxonomy" id="472368"/>
    <lineage>
        <taxon>Eukaryota</taxon>
        <taxon>Viridiplantae</taxon>
        <taxon>Streptophyta</taxon>
        <taxon>Embryophyta</taxon>
        <taxon>Tracheophyta</taxon>
        <taxon>Spermatophyta</taxon>
        <taxon>Magnoliopsida</taxon>
        <taxon>eudicotyledons</taxon>
        <taxon>Gunneridae</taxon>
        <taxon>Pentapetalae</taxon>
        <taxon>asterids</taxon>
        <taxon>lamiids</taxon>
        <taxon>Lamiales</taxon>
        <taxon>Gesneriaceae</taxon>
        <taxon>Didymocarpoideae</taxon>
        <taxon>Trichosporeae</taxon>
        <taxon>Loxocarpinae</taxon>
        <taxon>Dorcoceras</taxon>
    </lineage>
</organism>
<evidence type="ECO:0000313" key="3">
    <source>
        <dbReference type="Proteomes" id="UP000250235"/>
    </source>
</evidence>
<keyword evidence="1" id="KW-0472">Membrane</keyword>
<keyword evidence="1" id="KW-1133">Transmembrane helix</keyword>
<feature type="transmembrane region" description="Helical" evidence="1">
    <location>
        <begin position="147"/>
        <end position="166"/>
    </location>
</feature>
<dbReference type="EMBL" id="KQ995692">
    <property type="protein sequence ID" value="KZV46204.1"/>
    <property type="molecule type" value="Genomic_DNA"/>
</dbReference>
<keyword evidence="3" id="KW-1185">Reference proteome</keyword>
<dbReference type="AlphaFoldDB" id="A0A2Z7CNM1"/>
<feature type="transmembrane region" description="Helical" evidence="1">
    <location>
        <begin position="111"/>
        <end position="135"/>
    </location>
</feature>
<dbReference type="Proteomes" id="UP000250235">
    <property type="component" value="Unassembled WGS sequence"/>
</dbReference>
<gene>
    <name evidence="2" type="ORF">F511_26992</name>
</gene>
<keyword evidence="1" id="KW-0812">Transmembrane</keyword>
<protein>
    <submittedName>
        <fullName evidence="2">Uncharacterized protein</fullName>
    </submittedName>
</protein>